<evidence type="ECO:0000313" key="1">
    <source>
        <dbReference type="EMBL" id="VDK78916.1"/>
    </source>
</evidence>
<proteinExistence type="predicted"/>
<dbReference type="OMA" id="CEMFTFE"/>
<dbReference type="STRING" id="42156.A0A3P6SUP7"/>
<evidence type="ECO:0008006" key="3">
    <source>
        <dbReference type="Google" id="ProtNLM"/>
    </source>
</evidence>
<gene>
    <name evidence="1" type="ORF">NLS_LOCUS4269</name>
</gene>
<sequence>MEDLFGSSFFWKVYKLLIEKAIVDDVDLEMIEYYLTSKRETLISSKVSVSCVSVIAAFIACWFSTYPVLCILVFPALFIGLLEVNKRLCYCIISFYANVSADFDSLFHHVAAAIRSREVAFFGLQRKCDMNPTMCLRSFRLELLKVLRCEVQCHVRITRNLCRCDDSELLCNMFTQGMSQLALEDSICEEFLQLSALKISGPLSENAGYEKQQVQLEVFFTALEFLCLRNVYNLYSVDTCFKYLKEQFLGRLLYGLKFINYRDCRAEEKKIRKFSPLLSTTEKILAHLSFASEVLNGDEIPEEEKFLFVAEILRKAVELSTFKKRIEYKDINHQNLSSNSSMSKGTDEDDSATDELPVEKVYEGFSLVSDDQQGSAFLPSWQESEPNEALAKSVVMELKSRLVERVRGMGAAEAEKIDCSQRMATVDNEFQETLTVNEKCDAGKTVNGEYFNIFSSISKNDSTYQSNLKLDLKQAISHIKLGPNVDFTDDPGNDS</sequence>
<protein>
    <recommendedName>
        <fullName evidence="3">Vezatin</fullName>
    </recommendedName>
</protein>
<name>A0A3P6SUP7_LITSI</name>
<accession>A0A3P6SUP7</accession>
<dbReference type="Proteomes" id="UP000277928">
    <property type="component" value="Unassembled WGS sequence"/>
</dbReference>
<dbReference type="AlphaFoldDB" id="A0A3P6SUP7"/>
<reference evidence="1 2" key="1">
    <citation type="submission" date="2018-08" db="EMBL/GenBank/DDBJ databases">
        <authorList>
            <person name="Laetsch R D."/>
            <person name="Stevens L."/>
            <person name="Kumar S."/>
            <person name="Blaxter L. M."/>
        </authorList>
    </citation>
    <scope>NUCLEOTIDE SEQUENCE [LARGE SCALE GENOMIC DNA]</scope>
</reference>
<evidence type="ECO:0000313" key="2">
    <source>
        <dbReference type="Proteomes" id="UP000277928"/>
    </source>
</evidence>
<dbReference type="EMBL" id="UYRX01000265">
    <property type="protein sequence ID" value="VDK78916.1"/>
    <property type="molecule type" value="Genomic_DNA"/>
</dbReference>
<keyword evidence="2" id="KW-1185">Reference proteome</keyword>
<dbReference type="OrthoDB" id="5852914at2759"/>
<organism evidence="1 2">
    <name type="scientific">Litomosoides sigmodontis</name>
    <name type="common">Filarial nematode worm</name>
    <dbReference type="NCBI Taxonomy" id="42156"/>
    <lineage>
        <taxon>Eukaryota</taxon>
        <taxon>Metazoa</taxon>
        <taxon>Ecdysozoa</taxon>
        <taxon>Nematoda</taxon>
        <taxon>Chromadorea</taxon>
        <taxon>Rhabditida</taxon>
        <taxon>Spirurina</taxon>
        <taxon>Spiruromorpha</taxon>
        <taxon>Filarioidea</taxon>
        <taxon>Onchocercidae</taxon>
        <taxon>Litomosoides</taxon>
    </lineage>
</organism>